<reference evidence="1 2" key="1">
    <citation type="submission" date="2018-10" db="EMBL/GenBank/DDBJ databases">
        <title>A high-quality apple genome assembly.</title>
        <authorList>
            <person name="Hu J."/>
        </authorList>
    </citation>
    <scope>NUCLEOTIDE SEQUENCE [LARGE SCALE GENOMIC DNA]</scope>
    <source>
        <strain evidence="2">cv. HFTH1</strain>
        <tissue evidence="1">Young leaf</tissue>
    </source>
</reference>
<evidence type="ECO:0000313" key="2">
    <source>
        <dbReference type="Proteomes" id="UP000290289"/>
    </source>
</evidence>
<evidence type="ECO:0000313" key="1">
    <source>
        <dbReference type="EMBL" id="RXH84950.1"/>
    </source>
</evidence>
<comment type="caution">
    <text evidence="1">The sequence shown here is derived from an EMBL/GenBank/DDBJ whole genome shotgun (WGS) entry which is preliminary data.</text>
</comment>
<proteinExistence type="predicted"/>
<dbReference type="EMBL" id="RDQH01000337">
    <property type="protein sequence ID" value="RXH84950.1"/>
    <property type="molecule type" value="Genomic_DNA"/>
</dbReference>
<accession>A0A498INV2</accession>
<dbReference type="Proteomes" id="UP000290289">
    <property type="component" value="Chromosome 11"/>
</dbReference>
<gene>
    <name evidence="1" type="ORF">DVH24_041718</name>
</gene>
<protein>
    <submittedName>
        <fullName evidence="1">Uncharacterized protein</fullName>
    </submittedName>
</protein>
<dbReference type="AlphaFoldDB" id="A0A498INV2"/>
<organism evidence="1 2">
    <name type="scientific">Malus domestica</name>
    <name type="common">Apple</name>
    <name type="synonym">Pyrus malus</name>
    <dbReference type="NCBI Taxonomy" id="3750"/>
    <lineage>
        <taxon>Eukaryota</taxon>
        <taxon>Viridiplantae</taxon>
        <taxon>Streptophyta</taxon>
        <taxon>Embryophyta</taxon>
        <taxon>Tracheophyta</taxon>
        <taxon>Spermatophyta</taxon>
        <taxon>Magnoliopsida</taxon>
        <taxon>eudicotyledons</taxon>
        <taxon>Gunneridae</taxon>
        <taxon>Pentapetalae</taxon>
        <taxon>rosids</taxon>
        <taxon>fabids</taxon>
        <taxon>Rosales</taxon>
        <taxon>Rosaceae</taxon>
        <taxon>Amygdaloideae</taxon>
        <taxon>Maleae</taxon>
        <taxon>Malus</taxon>
    </lineage>
</organism>
<keyword evidence="2" id="KW-1185">Reference proteome</keyword>
<sequence>MAGEHYEAESSIDALALPNVVQVCGTKPFQVCLFAARSHYCLFAARSHFKFVCLRHEAITVCLRHEAISSGNLVTWRSKKQSVIFTKPLPTVQFMRILSKLGSRNPLDPA</sequence>
<name>A0A498INV2_MALDO</name>